<sequence>MLRAIRTVMVFIDDPEASASWWAARFETEVQRDVDGPNLYAWLDLDGMELGFHPASPRNPHGGSTVPYWAVDDLAAERQRFLDAGCSHHRGPLDVAAGRRVCQLVDPFGMIFGLDGP</sequence>
<dbReference type="EMBL" id="CP039690">
    <property type="protein sequence ID" value="QCI67888.1"/>
    <property type="molecule type" value="Genomic_DNA"/>
</dbReference>
<dbReference type="OrthoDB" id="9810880at2"/>
<gene>
    <name evidence="2" type="ORF">E8M01_28855</name>
</gene>
<dbReference type="PROSITE" id="PS51819">
    <property type="entry name" value="VOC"/>
    <property type="match status" value="1"/>
</dbReference>
<dbReference type="InterPro" id="IPR037523">
    <property type="entry name" value="VOC_core"/>
</dbReference>
<feature type="domain" description="VOC" evidence="1">
    <location>
        <begin position="4"/>
        <end position="117"/>
    </location>
</feature>
<evidence type="ECO:0000313" key="2">
    <source>
        <dbReference type="EMBL" id="QCI67888.1"/>
    </source>
</evidence>
<dbReference type="SUPFAM" id="SSF54593">
    <property type="entry name" value="Glyoxalase/Bleomycin resistance protein/Dihydroxybiphenyl dioxygenase"/>
    <property type="match status" value="1"/>
</dbReference>
<evidence type="ECO:0000313" key="3">
    <source>
        <dbReference type="Proteomes" id="UP000298781"/>
    </source>
</evidence>
<evidence type="ECO:0000259" key="1">
    <source>
        <dbReference type="PROSITE" id="PS51819"/>
    </source>
</evidence>
<dbReference type="KEGG" id="pstg:E8M01_28855"/>
<dbReference type="RefSeq" id="WP_136963311.1">
    <property type="nucleotide sequence ID" value="NZ_CP039690.1"/>
</dbReference>
<dbReference type="Proteomes" id="UP000298781">
    <property type="component" value="Chromosome"/>
</dbReference>
<reference evidence="2 3" key="1">
    <citation type="submission" date="2019-04" db="EMBL/GenBank/DDBJ databases">
        <title>Phreatobacter aquaticus sp. nov.</title>
        <authorList>
            <person name="Choi A."/>
        </authorList>
    </citation>
    <scope>NUCLEOTIDE SEQUENCE [LARGE SCALE GENOMIC DNA]</scope>
    <source>
        <strain evidence="2 3">KCTC 52518</strain>
    </source>
</reference>
<keyword evidence="3" id="KW-1185">Reference proteome</keyword>
<dbReference type="Gene3D" id="3.10.180.10">
    <property type="entry name" value="2,3-Dihydroxybiphenyl 1,2-Dioxygenase, domain 1"/>
    <property type="match status" value="1"/>
</dbReference>
<dbReference type="InterPro" id="IPR004360">
    <property type="entry name" value="Glyas_Fos-R_dOase_dom"/>
</dbReference>
<name>A0A4D7BD15_9HYPH</name>
<proteinExistence type="predicted"/>
<accession>A0A4D7BD15</accession>
<dbReference type="AlphaFoldDB" id="A0A4D7BD15"/>
<organism evidence="2 3">
    <name type="scientific">Phreatobacter stygius</name>
    <dbReference type="NCBI Taxonomy" id="1940610"/>
    <lineage>
        <taxon>Bacteria</taxon>
        <taxon>Pseudomonadati</taxon>
        <taxon>Pseudomonadota</taxon>
        <taxon>Alphaproteobacteria</taxon>
        <taxon>Hyphomicrobiales</taxon>
        <taxon>Phreatobacteraceae</taxon>
        <taxon>Phreatobacter</taxon>
    </lineage>
</organism>
<dbReference type="InterPro" id="IPR029068">
    <property type="entry name" value="Glyas_Bleomycin-R_OHBP_Dase"/>
</dbReference>
<protein>
    <submittedName>
        <fullName evidence="2">Glyoxalase</fullName>
    </submittedName>
</protein>
<dbReference type="Pfam" id="PF00903">
    <property type="entry name" value="Glyoxalase"/>
    <property type="match status" value="1"/>
</dbReference>